<keyword evidence="15" id="KW-1185">Reference proteome</keyword>
<evidence type="ECO:0000256" key="3">
    <source>
        <dbReference type="ARBA" id="ARBA00013253"/>
    </source>
</evidence>
<evidence type="ECO:0000256" key="5">
    <source>
        <dbReference type="ARBA" id="ARBA00022679"/>
    </source>
</evidence>
<dbReference type="Gene3D" id="3.30.70.560">
    <property type="entry name" value="7,8-Dihydro-6-hydroxymethylpterin-pyrophosphokinase HPPK"/>
    <property type="match status" value="1"/>
</dbReference>
<dbReference type="AlphaFoldDB" id="A0A2T9IWM4"/>
<dbReference type="PANTHER" id="PTHR43071:SF1">
    <property type="entry name" value="2-AMINO-4-HYDROXY-6-HYDROXYMETHYLDIHYDROPTERIDINE PYROPHOSPHOKINASE"/>
    <property type="match status" value="1"/>
</dbReference>
<keyword evidence="9" id="KW-0289">Folate biosynthesis</keyword>
<keyword evidence="7 14" id="KW-0418">Kinase</keyword>
<evidence type="ECO:0000256" key="8">
    <source>
        <dbReference type="ARBA" id="ARBA00022840"/>
    </source>
</evidence>
<comment type="pathway">
    <text evidence="1">Cofactor biosynthesis; tetrahydrofolate biosynthesis; 2-amino-4-hydroxy-6-hydroxymethyl-7,8-dihydropteridine diphosphate from 7,8-dihydroneopterin triphosphate: step 4/4.</text>
</comment>
<dbReference type="GO" id="GO:0046654">
    <property type="term" value="P:tetrahydrofolate biosynthetic process"/>
    <property type="evidence" value="ECO:0007669"/>
    <property type="project" value="UniProtKB-UniPathway"/>
</dbReference>
<comment type="caution">
    <text evidence="14">The sequence shown here is derived from an EMBL/GenBank/DDBJ whole genome shotgun (WGS) entry which is preliminary data.</text>
</comment>
<dbReference type="EC" id="2.7.6.3" evidence="3"/>
<name>A0A2T9IWM4_9CAUL</name>
<evidence type="ECO:0000256" key="9">
    <source>
        <dbReference type="ARBA" id="ARBA00022909"/>
    </source>
</evidence>
<keyword evidence="5" id="KW-0808">Transferase</keyword>
<comment type="function">
    <text evidence="10">Catalyzes the transfer of pyrophosphate from adenosine triphosphate (ATP) to 6-hydroxymethyl-7,8-dihydropterin, an enzymatic step in folate biosynthesis pathway.</text>
</comment>
<dbReference type="InterPro" id="IPR035907">
    <property type="entry name" value="Hppk_sf"/>
</dbReference>
<dbReference type="CDD" id="cd00483">
    <property type="entry name" value="HPPK"/>
    <property type="match status" value="1"/>
</dbReference>
<evidence type="ECO:0000313" key="15">
    <source>
        <dbReference type="Proteomes" id="UP000244913"/>
    </source>
</evidence>
<dbReference type="GO" id="GO:0046656">
    <property type="term" value="P:folic acid biosynthetic process"/>
    <property type="evidence" value="ECO:0007669"/>
    <property type="project" value="UniProtKB-KW"/>
</dbReference>
<dbReference type="RefSeq" id="WP_116570060.1">
    <property type="nucleotide sequence ID" value="NZ_QDKP01000066.1"/>
</dbReference>
<evidence type="ECO:0000256" key="1">
    <source>
        <dbReference type="ARBA" id="ARBA00005051"/>
    </source>
</evidence>
<gene>
    <name evidence="14" type="primary">folK</name>
    <name evidence="14" type="ORF">DDF65_24370</name>
</gene>
<feature type="domain" description="7,8-dihydro-6-hydroxymethylpterin-pyrophosphokinase" evidence="13">
    <location>
        <begin position="88"/>
        <end position="99"/>
    </location>
</feature>
<evidence type="ECO:0000259" key="13">
    <source>
        <dbReference type="PROSITE" id="PS00794"/>
    </source>
</evidence>
<keyword evidence="6" id="KW-0547">Nucleotide-binding</keyword>
<dbReference type="GO" id="GO:0016301">
    <property type="term" value="F:kinase activity"/>
    <property type="evidence" value="ECO:0007669"/>
    <property type="project" value="UniProtKB-KW"/>
</dbReference>
<dbReference type="PANTHER" id="PTHR43071">
    <property type="entry name" value="2-AMINO-4-HYDROXY-6-HYDROXYMETHYLDIHYDROPTERIDINE PYROPHOSPHOKINASE"/>
    <property type="match status" value="1"/>
</dbReference>
<dbReference type="Proteomes" id="UP000244913">
    <property type="component" value="Unassembled WGS sequence"/>
</dbReference>
<dbReference type="NCBIfam" id="TIGR01498">
    <property type="entry name" value="folK"/>
    <property type="match status" value="1"/>
</dbReference>
<dbReference type="Pfam" id="PF01288">
    <property type="entry name" value="HPPK"/>
    <property type="match status" value="1"/>
</dbReference>
<dbReference type="SUPFAM" id="SSF55083">
    <property type="entry name" value="6-hydroxymethyl-7,8-dihydropterin pyrophosphokinase, HPPK"/>
    <property type="match status" value="1"/>
</dbReference>
<protein>
    <recommendedName>
        <fullName evidence="4">2-amino-4-hydroxy-6-hydroxymethyldihydropteridine pyrophosphokinase</fullName>
        <ecNumber evidence="3">2.7.6.3</ecNumber>
    </recommendedName>
    <alternativeName>
        <fullName evidence="11">6-hydroxymethyl-7,8-dihydropterin pyrophosphokinase</fullName>
    </alternativeName>
    <alternativeName>
        <fullName evidence="12">7,8-dihydro-6-hydroxymethylpterin-pyrophosphokinase</fullName>
    </alternativeName>
</protein>
<evidence type="ECO:0000313" key="14">
    <source>
        <dbReference type="EMBL" id="PVM71368.1"/>
    </source>
</evidence>
<dbReference type="GO" id="GO:0003848">
    <property type="term" value="F:2-amino-4-hydroxy-6-hydroxymethyldihydropteridine diphosphokinase activity"/>
    <property type="evidence" value="ECO:0007669"/>
    <property type="project" value="UniProtKB-EC"/>
</dbReference>
<keyword evidence="8" id="KW-0067">ATP-binding</keyword>
<reference evidence="14 15" key="1">
    <citation type="submission" date="2018-04" db="EMBL/GenBank/DDBJ databases">
        <title>The genome sequence of Caulobacter sp. 736.</title>
        <authorList>
            <person name="Gao J."/>
            <person name="Sun J."/>
        </authorList>
    </citation>
    <scope>NUCLEOTIDE SEQUENCE [LARGE SCALE GENOMIC DNA]</scope>
    <source>
        <strain evidence="14 15">736</strain>
    </source>
</reference>
<dbReference type="InterPro" id="IPR000550">
    <property type="entry name" value="Hppk"/>
</dbReference>
<sequence>MVVALGCNLPGAYTSREALLEAAVAALAGEGLAVVARSGWWTSAAWPDPAGPAYLNGVALVETDLSPAETLAALHRIEAEFGRARSERNAARTLDLDLIAHGRTVTDGNLVLPHPRAHERLFVMGPLAEVAPDWIHPVLGESAAALAASASVGADAKPHHP</sequence>
<evidence type="ECO:0000256" key="10">
    <source>
        <dbReference type="ARBA" id="ARBA00029409"/>
    </source>
</evidence>
<evidence type="ECO:0000256" key="6">
    <source>
        <dbReference type="ARBA" id="ARBA00022741"/>
    </source>
</evidence>
<evidence type="ECO:0000256" key="11">
    <source>
        <dbReference type="ARBA" id="ARBA00029766"/>
    </source>
</evidence>
<evidence type="ECO:0000256" key="4">
    <source>
        <dbReference type="ARBA" id="ARBA00016218"/>
    </source>
</evidence>
<organism evidence="14 15">
    <name type="scientific">Caulobacter radicis</name>
    <dbReference type="NCBI Taxonomy" id="2172650"/>
    <lineage>
        <taxon>Bacteria</taxon>
        <taxon>Pseudomonadati</taxon>
        <taxon>Pseudomonadota</taxon>
        <taxon>Alphaproteobacteria</taxon>
        <taxon>Caulobacterales</taxon>
        <taxon>Caulobacteraceae</taxon>
        <taxon>Caulobacter</taxon>
    </lineage>
</organism>
<evidence type="ECO:0000256" key="12">
    <source>
        <dbReference type="ARBA" id="ARBA00033413"/>
    </source>
</evidence>
<proteinExistence type="inferred from homology"/>
<dbReference type="GO" id="GO:0005524">
    <property type="term" value="F:ATP binding"/>
    <property type="evidence" value="ECO:0007669"/>
    <property type="project" value="UniProtKB-KW"/>
</dbReference>
<accession>A0A2T9IWM4</accession>
<dbReference type="EMBL" id="QDKP01000066">
    <property type="protein sequence ID" value="PVM71368.1"/>
    <property type="molecule type" value="Genomic_DNA"/>
</dbReference>
<comment type="similarity">
    <text evidence="2">Belongs to the HPPK family.</text>
</comment>
<evidence type="ECO:0000256" key="2">
    <source>
        <dbReference type="ARBA" id="ARBA00005810"/>
    </source>
</evidence>
<dbReference type="UniPathway" id="UPA00077">
    <property type="reaction ID" value="UER00155"/>
</dbReference>
<dbReference type="PROSITE" id="PS00794">
    <property type="entry name" value="HPPK"/>
    <property type="match status" value="1"/>
</dbReference>
<evidence type="ECO:0000256" key="7">
    <source>
        <dbReference type="ARBA" id="ARBA00022777"/>
    </source>
</evidence>